<name>A0AAW6E561_9FIRM</name>
<reference evidence="2" key="1">
    <citation type="submission" date="2023-01" db="EMBL/GenBank/DDBJ databases">
        <title>Human gut microbiome strain richness.</title>
        <authorList>
            <person name="Chen-Liaw A."/>
        </authorList>
    </citation>
    <scope>NUCLEOTIDE SEQUENCE</scope>
    <source>
        <strain evidence="2">D59st1_B8_D59t2_181005</strain>
    </source>
</reference>
<dbReference type="Proteomes" id="UP001211421">
    <property type="component" value="Unassembled WGS sequence"/>
</dbReference>
<dbReference type="AlphaFoldDB" id="A0AAW6E561"/>
<evidence type="ECO:0000256" key="1">
    <source>
        <dbReference type="SAM" id="Phobius"/>
    </source>
</evidence>
<keyword evidence="1" id="KW-0812">Transmembrane</keyword>
<organism evidence="2 3">
    <name type="scientific">Ruminococcus bicirculans</name>
    <name type="common">ex Wegman et al. 2014</name>
    <dbReference type="NCBI Taxonomy" id="1160721"/>
    <lineage>
        <taxon>Bacteria</taxon>
        <taxon>Bacillati</taxon>
        <taxon>Bacillota</taxon>
        <taxon>Clostridia</taxon>
        <taxon>Eubacteriales</taxon>
        <taxon>Oscillospiraceae</taxon>
        <taxon>Ruminococcus</taxon>
    </lineage>
</organism>
<accession>A0AAW6E561</accession>
<proteinExistence type="predicted"/>
<comment type="caution">
    <text evidence="2">The sequence shown here is derived from an EMBL/GenBank/DDBJ whole genome shotgun (WGS) entry which is preliminary data.</text>
</comment>
<dbReference type="RefSeq" id="WP_195552027.1">
    <property type="nucleotide sequence ID" value="NZ_JADMNX010000009.1"/>
</dbReference>
<keyword evidence="1" id="KW-0472">Membrane</keyword>
<dbReference type="EMBL" id="JAQMLS010000009">
    <property type="protein sequence ID" value="MDB8742829.1"/>
    <property type="molecule type" value="Genomic_DNA"/>
</dbReference>
<evidence type="ECO:0000313" key="2">
    <source>
        <dbReference type="EMBL" id="MDB8742829.1"/>
    </source>
</evidence>
<evidence type="ECO:0000313" key="3">
    <source>
        <dbReference type="Proteomes" id="UP001211421"/>
    </source>
</evidence>
<keyword evidence="1" id="KW-1133">Transmembrane helix</keyword>
<protein>
    <submittedName>
        <fullName evidence="2">Uncharacterized protein</fullName>
    </submittedName>
</protein>
<sequence>MVKIKPEYIFPLLLILLDVGAAIIYAVQKDYKKAVYWLAAAVLNVTVTF</sequence>
<gene>
    <name evidence="2" type="ORF">PNV70_12230</name>
</gene>
<feature type="transmembrane region" description="Helical" evidence="1">
    <location>
        <begin position="7"/>
        <end position="27"/>
    </location>
</feature>